<proteinExistence type="predicted"/>
<evidence type="ECO:0000256" key="3">
    <source>
        <dbReference type="ARBA" id="ARBA00004429"/>
    </source>
</evidence>
<keyword evidence="15" id="KW-0408">Iron</keyword>
<evidence type="ECO:0000256" key="6">
    <source>
        <dbReference type="ARBA" id="ARBA00022448"/>
    </source>
</evidence>
<dbReference type="InterPro" id="IPR034804">
    <property type="entry name" value="SQR/QFR_C/D"/>
</dbReference>
<evidence type="ECO:0000313" key="19">
    <source>
        <dbReference type="EMBL" id="MET1253773.1"/>
    </source>
</evidence>
<keyword evidence="10" id="KW-0349">Heme</keyword>
<dbReference type="NCBIfam" id="TIGR02968">
    <property type="entry name" value="succ_dehyd_anc"/>
    <property type="match status" value="1"/>
</dbReference>
<evidence type="ECO:0000256" key="17">
    <source>
        <dbReference type="PIRNR" id="PIRNR000169"/>
    </source>
</evidence>
<comment type="pathway">
    <text evidence="4 17">Carbohydrate metabolism; tricarboxylic acid cycle.</text>
</comment>
<organism evidence="19 20">
    <name type="scientific">Aliikangiella maris</name>
    <dbReference type="NCBI Taxonomy" id="3162458"/>
    <lineage>
        <taxon>Bacteria</taxon>
        <taxon>Pseudomonadati</taxon>
        <taxon>Pseudomonadota</taxon>
        <taxon>Gammaproteobacteria</taxon>
        <taxon>Oceanospirillales</taxon>
        <taxon>Pleioneaceae</taxon>
        <taxon>Aliikangiella</taxon>
    </lineage>
</organism>
<evidence type="ECO:0000313" key="20">
    <source>
        <dbReference type="Proteomes" id="UP001548189"/>
    </source>
</evidence>
<evidence type="ECO:0000256" key="4">
    <source>
        <dbReference type="ARBA" id="ARBA00005163"/>
    </source>
</evidence>
<evidence type="ECO:0000256" key="15">
    <source>
        <dbReference type="ARBA" id="ARBA00023004"/>
    </source>
</evidence>
<keyword evidence="14 18" id="KW-1133">Transmembrane helix</keyword>
<dbReference type="PIRSF" id="PIRSF000169">
    <property type="entry name" value="SDH_D"/>
    <property type="match status" value="1"/>
</dbReference>
<keyword evidence="11 18" id="KW-0812">Transmembrane</keyword>
<comment type="function">
    <text evidence="2 17">Membrane-anchoring subunit of succinate dehydrogenase (SDH).</text>
</comment>
<dbReference type="EMBL" id="JBEVCJ010000001">
    <property type="protein sequence ID" value="MET1253773.1"/>
    <property type="molecule type" value="Genomic_DNA"/>
</dbReference>
<keyword evidence="9 17" id="KW-0816">Tricarboxylic acid cycle</keyword>
<evidence type="ECO:0000256" key="2">
    <source>
        <dbReference type="ARBA" id="ARBA00004050"/>
    </source>
</evidence>
<keyword evidence="8 17" id="KW-0997">Cell inner membrane</keyword>
<keyword evidence="16 17" id="KW-0472">Membrane</keyword>
<comment type="caution">
    <text evidence="19">The sequence shown here is derived from an EMBL/GenBank/DDBJ whole genome shotgun (WGS) entry which is preliminary data.</text>
</comment>
<dbReference type="PANTHER" id="PTHR38689">
    <property type="entry name" value="SUCCINATE DEHYDROGENASE HYDROPHOBIC MEMBRANE ANCHOR SUBUNIT"/>
    <property type="match status" value="1"/>
</dbReference>
<keyword evidence="6 17" id="KW-0813">Transport</keyword>
<evidence type="ECO:0000256" key="9">
    <source>
        <dbReference type="ARBA" id="ARBA00022532"/>
    </source>
</evidence>
<protein>
    <recommendedName>
        <fullName evidence="5 17">Succinate dehydrogenase hydrophobic membrane anchor subunit</fullName>
    </recommendedName>
</protein>
<evidence type="ECO:0000256" key="14">
    <source>
        <dbReference type="ARBA" id="ARBA00022989"/>
    </source>
</evidence>
<dbReference type="InterPro" id="IPR014312">
    <property type="entry name" value="Succ_DH_anchor"/>
</dbReference>
<dbReference type="Pfam" id="PF01127">
    <property type="entry name" value="Sdh_cyt"/>
    <property type="match status" value="1"/>
</dbReference>
<feature type="transmembrane region" description="Helical" evidence="18">
    <location>
        <begin position="21"/>
        <end position="39"/>
    </location>
</feature>
<keyword evidence="13 17" id="KW-0249">Electron transport</keyword>
<comment type="cofactor">
    <cofactor evidence="1">
        <name>heme</name>
        <dbReference type="ChEBI" id="CHEBI:30413"/>
    </cofactor>
</comment>
<accession>A0ABV2BPB1</accession>
<evidence type="ECO:0000256" key="12">
    <source>
        <dbReference type="ARBA" id="ARBA00022723"/>
    </source>
</evidence>
<evidence type="ECO:0000256" key="11">
    <source>
        <dbReference type="ARBA" id="ARBA00022692"/>
    </source>
</evidence>
<evidence type="ECO:0000256" key="8">
    <source>
        <dbReference type="ARBA" id="ARBA00022519"/>
    </source>
</evidence>
<dbReference type="InterPro" id="IPR000701">
    <property type="entry name" value="SuccDH_FuR_B_TM-su"/>
</dbReference>
<evidence type="ECO:0000256" key="10">
    <source>
        <dbReference type="ARBA" id="ARBA00022617"/>
    </source>
</evidence>
<keyword evidence="7 17" id="KW-1003">Cell membrane</keyword>
<gene>
    <name evidence="19" type="primary">sdhD</name>
    <name evidence="19" type="ORF">ABVT43_01420</name>
</gene>
<evidence type="ECO:0000256" key="13">
    <source>
        <dbReference type="ARBA" id="ARBA00022982"/>
    </source>
</evidence>
<comment type="subcellular location">
    <subcellularLocation>
        <location evidence="3 17">Cell inner membrane</location>
        <topology evidence="3 17">Multi-pass membrane protein</topology>
    </subcellularLocation>
</comment>
<dbReference type="Proteomes" id="UP001548189">
    <property type="component" value="Unassembled WGS sequence"/>
</dbReference>
<sequence length="115" mass="12971">MVTSATSLGRSGLHDWVIQRVSAVVLAAYVIYLTGFVLSAESMSFNLWHSLFAQTWFKIFSLLAIASLCFHAWIGLWIVSTDYIKPTAIRLVFQVLVILLCFAFLIWGAQIIWSV</sequence>
<evidence type="ECO:0000256" key="7">
    <source>
        <dbReference type="ARBA" id="ARBA00022475"/>
    </source>
</evidence>
<keyword evidence="12" id="KW-0479">Metal-binding</keyword>
<evidence type="ECO:0000256" key="1">
    <source>
        <dbReference type="ARBA" id="ARBA00001971"/>
    </source>
</evidence>
<dbReference type="SUPFAM" id="SSF81343">
    <property type="entry name" value="Fumarate reductase respiratory complex transmembrane subunits"/>
    <property type="match status" value="1"/>
</dbReference>
<dbReference type="CDD" id="cd03494">
    <property type="entry name" value="SQR_TypeC_SdhD"/>
    <property type="match status" value="1"/>
</dbReference>
<name>A0ABV2BPB1_9GAMM</name>
<feature type="transmembrane region" description="Helical" evidence="18">
    <location>
        <begin position="91"/>
        <end position="113"/>
    </location>
</feature>
<dbReference type="RefSeq" id="WP_353873315.1">
    <property type="nucleotide sequence ID" value="NZ_JBEVCJ010000001.1"/>
</dbReference>
<reference evidence="19 20" key="1">
    <citation type="submission" date="2024-06" db="EMBL/GenBank/DDBJ databases">
        <authorList>
            <person name="Li F."/>
        </authorList>
    </citation>
    <scope>NUCLEOTIDE SEQUENCE [LARGE SCALE GENOMIC DNA]</scope>
    <source>
        <strain evidence="19 20">GXAS 311</strain>
    </source>
</reference>
<evidence type="ECO:0000256" key="18">
    <source>
        <dbReference type="SAM" id="Phobius"/>
    </source>
</evidence>
<dbReference type="PANTHER" id="PTHR38689:SF1">
    <property type="entry name" value="SUCCINATE DEHYDROGENASE HYDROPHOBIC MEMBRANE ANCHOR SUBUNIT"/>
    <property type="match status" value="1"/>
</dbReference>
<evidence type="ECO:0000256" key="5">
    <source>
        <dbReference type="ARBA" id="ARBA00019425"/>
    </source>
</evidence>
<feature type="transmembrane region" description="Helical" evidence="18">
    <location>
        <begin position="59"/>
        <end position="79"/>
    </location>
</feature>
<evidence type="ECO:0000256" key="16">
    <source>
        <dbReference type="ARBA" id="ARBA00023136"/>
    </source>
</evidence>
<dbReference type="Gene3D" id="1.20.1300.10">
    <property type="entry name" value="Fumarate reductase/succinate dehydrogenase, transmembrane subunit"/>
    <property type="match status" value="1"/>
</dbReference>
<keyword evidence="20" id="KW-1185">Reference proteome</keyword>